<feature type="chain" id="PRO_5047227336" description="Lipoprotein" evidence="1">
    <location>
        <begin position="19"/>
        <end position="352"/>
    </location>
</feature>
<comment type="caution">
    <text evidence="2">The sequence shown here is derived from an EMBL/GenBank/DDBJ whole genome shotgun (WGS) entry which is preliminary data.</text>
</comment>
<organism evidence="2 3">
    <name type="scientific">Spirosoma soli</name>
    <dbReference type="NCBI Taxonomy" id="1770529"/>
    <lineage>
        <taxon>Bacteria</taxon>
        <taxon>Pseudomonadati</taxon>
        <taxon>Bacteroidota</taxon>
        <taxon>Cytophagia</taxon>
        <taxon>Cytophagales</taxon>
        <taxon>Cytophagaceae</taxon>
        <taxon>Spirosoma</taxon>
    </lineage>
</organism>
<dbReference type="RefSeq" id="WP_381521737.1">
    <property type="nucleotide sequence ID" value="NZ_JBHULN010000004.1"/>
</dbReference>
<sequence length="352" mass="35733">MKTVKSRIRLLLYVSCLAGTLYNCGTKDVEPVTPFTYTFKGFDNVKLPEVTPTAPAAVSVTAASVTSSTAAAAVSSGLSNLTATGQVPAAVQEAAANVSKAIPAEKAAQLVASFTPDVLNTVSTGGKLPANLETEVKAMAANPATKGYWPTYTLPTVNGKPVGGRASAPSGASVVPATPVAYATTDDDACKAAANAAYNSAVQNLDAAKASQTAAINSNYTQLETAIKAEAAPCKAGLPAKYDPMRALAKQTLDASLANLDAGKAVLGETTYNLLKVLLLASYADGLNLFTTLQNAEAAACDATGTAKLAAAQAARDADLSKINSNYNNALSPLTRARDQAVASCHNQGNGG</sequence>
<dbReference type="EMBL" id="JBHULN010000004">
    <property type="protein sequence ID" value="MFD2570777.1"/>
    <property type="molecule type" value="Genomic_DNA"/>
</dbReference>
<keyword evidence="1" id="KW-0732">Signal</keyword>
<name>A0ABW5M163_9BACT</name>
<evidence type="ECO:0000313" key="3">
    <source>
        <dbReference type="Proteomes" id="UP001597469"/>
    </source>
</evidence>
<evidence type="ECO:0000256" key="1">
    <source>
        <dbReference type="SAM" id="SignalP"/>
    </source>
</evidence>
<reference evidence="3" key="1">
    <citation type="journal article" date="2019" name="Int. J. Syst. Evol. Microbiol.">
        <title>The Global Catalogue of Microorganisms (GCM) 10K type strain sequencing project: providing services to taxonomists for standard genome sequencing and annotation.</title>
        <authorList>
            <consortium name="The Broad Institute Genomics Platform"/>
            <consortium name="The Broad Institute Genome Sequencing Center for Infectious Disease"/>
            <person name="Wu L."/>
            <person name="Ma J."/>
        </authorList>
    </citation>
    <scope>NUCLEOTIDE SEQUENCE [LARGE SCALE GENOMIC DNA]</scope>
    <source>
        <strain evidence="3">KCTC 42805</strain>
    </source>
</reference>
<proteinExistence type="predicted"/>
<dbReference type="Proteomes" id="UP001597469">
    <property type="component" value="Unassembled WGS sequence"/>
</dbReference>
<evidence type="ECO:0000313" key="2">
    <source>
        <dbReference type="EMBL" id="MFD2570777.1"/>
    </source>
</evidence>
<evidence type="ECO:0008006" key="4">
    <source>
        <dbReference type="Google" id="ProtNLM"/>
    </source>
</evidence>
<feature type="signal peptide" evidence="1">
    <location>
        <begin position="1"/>
        <end position="18"/>
    </location>
</feature>
<protein>
    <recommendedName>
        <fullName evidence="4">Lipoprotein</fullName>
    </recommendedName>
</protein>
<accession>A0ABW5M163</accession>
<keyword evidence="3" id="KW-1185">Reference proteome</keyword>
<gene>
    <name evidence="2" type="ORF">ACFSUS_09050</name>
</gene>